<dbReference type="WBParaSite" id="ECPE_0001187401-mRNA-1">
    <property type="protein sequence ID" value="ECPE_0001187401-mRNA-1"/>
    <property type="gene ID" value="ECPE_0001187401"/>
</dbReference>
<accession>A0A183AY04</accession>
<reference evidence="1 2" key="2">
    <citation type="submission" date="2018-11" db="EMBL/GenBank/DDBJ databases">
        <authorList>
            <consortium name="Pathogen Informatics"/>
        </authorList>
    </citation>
    <scope>NUCLEOTIDE SEQUENCE [LARGE SCALE GENOMIC DNA]</scope>
    <source>
        <strain evidence="1 2">Egypt</strain>
    </source>
</reference>
<dbReference type="EMBL" id="UZAN01051625">
    <property type="protein sequence ID" value="VDP89021.1"/>
    <property type="molecule type" value="Genomic_DNA"/>
</dbReference>
<name>A0A183AY04_9TREM</name>
<organism evidence="3">
    <name type="scientific">Echinostoma caproni</name>
    <dbReference type="NCBI Taxonomy" id="27848"/>
    <lineage>
        <taxon>Eukaryota</taxon>
        <taxon>Metazoa</taxon>
        <taxon>Spiralia</taxon>
        <taxon>Lophotrochozoa</taxon>
        <taxon>Platyhelminthes</taxon>
        <taxon>Trematoda</taxon>
        <taxon>Digenea</taxon>
        <taxon>Plagiorchiida</taxon>
        <taxon>Echinostomata</taxon>
        <taxon>Echinostomatoidea</taxon>
        <taxon>Echinostomatidae</taxon>
        <taxon>Echinostoma</taxon>
    </lineage>
</organism>
<evidence type="ECO:0000313" key="3">
    <source>
        <dbReference type="WBParaSite" id="ECPE_0001187401-mRNA-1"/>
    </source>
</evidence>
<protein>
    <submittedName>
        <fullName evidence="1 3">Uncharacterized protein</fullName>
    </submittedName>
</protein>
<keyword evidence="2" id="KW-1185">Reference proteome</keyword>
<proteinExistence type="predicted"/>
<dbReference type="Proteomes" id="UP000272942">
    <property type="component" value="Unassembled WGS sequence"/>
</dbReference>
<reference evidence="3" key="1">
    <citation type="submission" date="2016-06" db="UniProtKB">
        <authorList>
            <consortium name="WormBaseParasite"/>
        </authorList>
    </citation>
    <scope>IDENTIFICATION</scope>
</reference>
<evidence type="ECO:0000313" key="2">
    <source>
        <dbReference type="Proteomes" id="UP000272942"/>
    </source>
</evidence>
<gene>
    <name evidence="1" type="ORF">ECPE_LOCUS11838</name>
</gene>
<evidence type="ECO:0000313" key="1">
    <source>
        <dbReference type="EMBL" id="VDP89021.1"/>
    </source>
</evidence>
<sequence>MPNRAGDKHYDPKGVSRATWASEARGVAGVGIALSTKTGFQSLAECSLYISRSSMGQLLPTEASMLIRRIDVCIDRLQYT</sequence>
<dbReference type="AlphaFoldDB" id="A0A183AY04"/>